<keyword evidence="2" id="KW-1133">Transmembrane helix</keyword>
<dbReference type="KEGG" id="ole:K0B96_05235"/>
<gene>
    <name evidence="3" type="ORF">K0B96_05235</name>
</gene>
<evidence type="ECO:0000256" key="2">
    <source>
        <dbReference type="SAM" id="Phobius"/>
    </source>
</evidence>
<dbReference type="SUPFAM" id="SSF48695">
    <property type="entry name" value="Multiheme cytochromes"/>
    <property type="match status" value="1"/>
</dbReference>
<accession>A0A8F9TVH8</accession>
<dbReference type="InterPro" id="IPR036280">
    <property type="entry name" value="Multihaem_cyt_sf"/>
</dbReference>
<feature type="transmembrane region" description="Helical" evidence="2">
    <location>
        <begin position="24"/>
        <end position="44"/>
    </location>
</feature>
<name>A0A8F9TVH8_9BACT</name>
<dbReference type="EMBL" id="CP080507">
    <property type="protein sequence ID" value="QYM80024.1"/>
    <property type="molecule type" value="Genomic_DNA"/>
</dbReference>
<keyword evidence="2" id="KW-0472">Membrane</keyword>
<evidence type="ECO:0000313" key="3">
    <source>
        <dbReference type="EMBL" id="QYM80024.1"/>
    </source>
</evidence>
<evidence type="ECO:0008006" key="5">
    <source>
        <dbReference type="Google" id="ProtNLM"/>
    </source>
</evidence>
<dbReference type="RefSeq" id="WP_220164608.1">
    <property type="nucleotide sequence ID" value="NZ_CP080507.1"/>
</dbReference>
<evidence type="ECO:0000313" key="4">
    <source>
        <dbReference type="Proteomes" id="UP000825051"/>
    </source>
</evidence>
<dbReference type="Gene3D" id="1.10.1130.10">
    <property type="entry name" value="Flavocytochrome C3, Chain A"/>
    <property type="match status" value="2"/>
</dbReference>
<reference evidence="3" key="1">
    <citation type="submission" date="2021-08" db="EMBL/GenBank/DDBJ databases">
        <title>Genome of a novel bacterium of the phylum Verrucomicrobia, Oleiharenicola sp. KSB-15.</title>
        <authorList>
            <person name="Chung J.-H."/>
            <person name="Ahn J.-H."/>
            <person name="Yoon Y."/>
            <person name="Kim D.-Y."/>
            <person name="An S.-H."/>
            <person name="Park I."/>
            <person name="Yeon J."/>
        </authorList>
    </citation>
    <scope>NUCLEOTIDE SEQUENCE</scope>
    <source>
        <strain evidence="3">KSB-15</strain>
    </source>
</reference>
<organism evidence="3 4">
    <name type="scientific">Horticoccus luteus</name>
    <dbReference type="NCBI Taxonomy" id="2862869"/>
    <lineage>
        <taxon>Bacteria</taxon>
        <taxon>Pseudomonadati</taxon>
        <taxon>Verrucomicrobiota</taxon>
        <taxon>Opitutia</taxon>
        <taxon>Opitutales</taxon>
        <taxon>Opitutaceae</taxon>
        <taxon>Horticoccus</taxon>
    </lineage>
</organism>
<evidence type="ECO:0000256" key="1">
    <source>
        <dbReference type="ARBA" id="ARBA00022729"/>
    </source>
</evidence>
<sequence>MSSSPSPAPHSGFRRFFSSWSGRLVLIGGLWLAVVVVFTVQAGLRNDGPPANRPIKTLASDYVSSDSCRSCHPGNYASWHASYHRTMTQVANRQTVPPGMDGLDLSYAGKDFHVDRDGENFFVRSKPTGAPASAFGKPQQIVMLTGSHHLQILWLETGEKRTLGQFPLAYMVEDKRWTPVQHTFLVPPDREEALYSQGDWNVSCMNCHVTQGRSLPLADGKFDSRAVDFGIACEACHAGGREHIEANRNPLRRFTLHLLGGADSTIANPARMTGPESSLVCGQCHSIWVYKNPADHRTWNESGSKYRPGQKDLDLRWVAQPHGDDHAAERAALNQTDAHFFADQFWPDGMVRVIGRELNALMASPCYKGQHYSCISCHEMHPAKTDAASLANWADTSQKKPGADTNHACVQCHREKTTEAALVAHTHHAASSEGSNCYNCHMPKTIYGLLKATRSHQISSPTAAETAEIGRPNACNLCHLNQTLAWTADKLSQWYGQPVPTLTAEDHQIATGVQWVLKGDARQRAIAVLAMGWAPAQQASGRDWLYPFAIFELNDPYAVVRYGAWKTLQSLPGFEGFKFDYVADDATQKESVTEAYRQWWFKVRGPNSLYPPETILDPTGMFRQDVFDRLLNLRDQRKVFIAE</sequence>
<proteinExistence type="predicted"/>
<protein>
    <recommendedName>
        <fullName evidence="5">Cytochrome c554/c'-like protein</fullName>
    </recommendedName>
</protein>
<dbReference type="AlphaFoldDB" id="A0A8F9TVH8"/>
<dbReference type="PANTHER" id="PTHR35038">
    <property type="entry name" value="DISSIMILATORY SULFITE REDUCTASE SIRA"/>
    <property type="match status" value="1"/>
</dbReference>
<keyword evidence="1" id="KW-0732">Signal</keyword>
<keyword evidence="4" id="KW-1185">Reference proteome</keyword>
<dbReference type="PANTHER" id="PTHR35038:SF8">
    <property type="entry name" value="C-TYPE POLYHEME CYTOCHROME OMCC"/>
    <property type="match status" value="1"/>
</dbReference>
<keyword evidence="2" id="KW-0812">Transmembrane</keyword>
<dbReference type="InterPro" id="IPR051829">
    <property type="entry name" value="Multiheme_Cytochr_ET"/>
</dbReference>
<dbReference type="Proteomes" id="UP000825051">
    <property type="component" value="Chromosome"/>
</dbReference>